<dbReference type="Pfam" id="PF20391">
    <property type="entry name" value="DUF6686"/>
    <property type="match status" value="1"/>
</dbReference>
<name>A0A975CRW2_9FLAO</name>
<keyword evidence="2" id="KW-1185">Reference proteome</keyword>
<gene>
    <name evidence="1" type="ORF">J3359_06035</name>
</gene>
<evidence type="ECO:0000313" key="2">
    <source>
        <dbReference type="Proteomes" id="UP000663920"/>
    </source>
</evidence>
<dbReference type="AlphaFoldDB" id="A0A975CRW2"/>
<evidence type="ECO:0000313" key="1">
    <source>
        <dbReference type="EMBL" id="QTE24453.1"/>
    </source>
</evidence>
<protein>
    <submittedName>
        <fullName evidence="1">Uncharacterized protein</fullName>
    </submittedName>
</protein>
<accession>A0A975CRW2</accession>
<dbReference type="InterPro" id="IPR046508">
    <property type="entry name" value="DUF6686"/>
</dbReference>
<dbReference type="Proteomes" id="UP000663920">
    <property type="component" value="Chromosome"/>
</dbReference>
<reference evidence="1 2" key="1">
    <citation type="submission" date="2021-03" db="EMBL/GenBank/DDBJ databases">
        <title>Complete genome of Polaribacter_sp.SM13.</title>
        <authorList>
            <person name="Jeong S.W."/>
            <person name="Bae J.W."/>
        </authorList>
    </citation>
    <scope>NUCLEOTIDE SEQUENCE [LARGE SCALE GENOMIC DNA]</scope>
    <source>
        <strain evidence="1 2">SM13</strain>
    </source>
</reference>
<dbReference type="KEGG" id="pcea:J3359_06035"/>
<dbReference type="EMBL" id="CP071869">
    <property type="protein sequence ID" value="QTE24453.1"/>
    <property type="molecule type" value="Genomic_DNA"/>
</dbReference>
<proteinExistence type="predicted"/>
<organism evidence="1 2">
    <name type="scientific">Polaribacter cellanae</name>
    <dbReference type="NCBI Taxonomy" id="2818493"/>
    <lineage>
        <taxon>Bacteria</taxon>
        <taxon>Pseudomonadati</taxon>
        <taxon>Bacteroidota</taxon>
        <taxon>Flavobacteriia</taxon>
        <taxon>Flavobacteriales</taxon>
        <taxon>Flavobacteriaceae</taxon>
    </lineage>
</organism>
<sequence length="90" mass="10802">MYNNVFFQFDEDQLNLFKDYIAKIDVDYWLDFSACTTQRRKIPVQTFNHNLFLVFDLHEINELKTLLGIKKKQLNKKLSPADIEYILVLN</sequence>